<dbReference type="InterPro" id="IPR003439">
    <property type="entry name" value="ABC_transporter-like_ATP-bd"/>
</dbReference>
<reference evidence="5 6" key="1">
    <citation type="submission" date="2022-08" db="EMBL/GenBank/DDBJ databases">
        <title>novel species in genus Aeromicrobium.</title>
        <authorList>
            <person name="Ye L."/>
        </authorList>
    </citation>
    <scope>NUCLEOTIDE SEQUENCE [LARGE SCALE GENOMIC DNA]</scope>
    <source>
        <strain evidence="6">zg-Y1379</strain>
    </source>
</reference>
<dbReference type="EMBL" id="CP102173">
    <property type="protein sequence ID" value="UUP13423.1"/>
    <property type="molecule type" value="Genomic_DNA"/>
</dbReference>
<dbReference type="InterPro" id="IPR015854">
    <property type="entry name" value="ABC_transpr_LolD-like"/>
</dbReference>
<keyword evidence="2" id="KW-0547">Nucleotide-binding</keyword>
<sequence length="255" mass="27272">MHSTGTTPGAVAARTVGASKVYGRGDAAIHALDDVTVDVAASEFTAVMGPSGSGKSTLVHCMAALDTPTSGSVYIGDTEISTLDDEGLTRLRRDQVGFVFQEYNLIPTLTGKENILLPMDIAGRKPDREWYDTVVDAVGIRDRLAHRPAEMSGGQQQRIACARALMGRPSIVFADEPTGNLDSVAGAAILAFLRRSVTDFGQTVVMVTHDPIAASYTDRVIFLRDGKIVGELRSPTTQLVMERMAALQPRNPVDV</sequence>
<gene>
    <name evidence="5" type="ORF">NQV15_16470</name>
</gene>
<dbReference type="Proteomes" id="UP001316184">
    <property type="component" value="Chromosome"/>
</dbReference>
<evidence type="ECO:0000259" key="4">
    <source>
        <dbReference type="PROSITE" id="PS50893"/>
    </source>
</evidence>
<dbReference type="SUPFAM" id="SSF52540">
    <property type="entry name" value="P-loop containing nucleoside triphosphate hydrolases"/>
    <property type="match status" value="1"/>
</dbReference>
<protein>
    <submittedName>
        <fullName evidence="5">ABC transporter ATP-binding protein</fullName>
    </submittedName>
</protein>
<keyword evidence="1" id="KW-0813">Transport</keyword>
<dbReference type="InterPro" id="IPR003593">
    <property type="entry name" value="AAA+_ATPase"/>
</dbReference>
<dbReference type="RefSeq" id="WP_232404008.1">
    <property type="nucleotide sequence ID" value="NZ_CP102173.1"/>
</dbReference>
<organism evidence="5 6">
    <name type="scientific">Aeromicrobium wangtongii</name>
    <dbReference type="NCBI Taxonomy" id="2969247"/>
    <lineage>
        <taxon>Bacteria</taxon>
        <taxon>Bacillati</taxon>
        <taxon>Actinomycetota</taxon>
        <taxon>Actinomycetes</taxon>
        <taxon>Propionibacteriales</taxon>
        <taxon>Nocardioidaceae</taxon>
        <taxon>Aeromicrobium</taxon>
    </lineage>
</organism>
<dbReference type="PROSITE" id="PS50893">
    <property type="entry name" value="ABC_TRANSPORTER_2"/>
    <property type="match status" value="1"/>
</dbReference>
<dbReference type="PANTHER" id="PTHR24220:SF685">
    <property type="entry name" value="ABC TRANSPORTER RELATED"/>
    <property type="match status" value="1"/>
</dbReference>
<dbReference type="InterPro" id="IPR017911">
    <property type="entry name" value="MacB-like_ATP-bd"/>
</dbReference>
<proteinExistence type="predicted"/>
<dbReference type="InterPro" id="IPR027417">
    <property type="entry name" value="P-loop_NTPase"/>
</dbReference>
<keyword evidence="6" id="KW-1185">Reference proteome</keyword>
<evidence type="ECO:0000313" key="6">
    <source>
        <dbReference type="Proteomes" id="UP001316184"/>
    </source>
</evidence>
<name>A0ABY5M9T9_9ACTN</name>
<dbReference type="Gene3D" id="3.40.50.300">
    <property type="entry name" value="P-loop containing nucleotide triphosphate hydrolases"/>
    <property type="match status" value="1"/>
</dbReference>
<evidence type="ECO:0000313" key="5">
    <source>
        <dbReference type="EMBL" id="UUP13423.1"/>
    </source>
</evidence>
<dbReference type="GO" id="GO:0005524">
    <property type="term" value="F:ATP binding"/>
    <property type="evidence" value="ECO:0007669"/>
    <property type="project" value="UniProtKB-KW"/>
</dbReference>
<evidence type="ECO:0000256" key="2">
    <source>
        <dbReference type="ARBA" id="ARBA00022741"/>
    </source>
</evidence>
<evidence type="ECO:0000256" key="1">
    <source>
        <dbReference type="ARBA" id="ARBA00022448"/>
    </source>
</evidence>
<dbReference type="Pfam" id="PF00005">
    <property type="entry name" value="ABC_tran"/>
    <property type="match status" value="1"/>
</dbReference>
<feature type="domain" description="ABC transporter" evidence="4">
    <location>
        <begin position="13"/>
        <end position="250"/>
    </location>
</feature>
<accession>A0ABY5M9T9</accession>
<dbReference type="SMART" id="SM00382">
    <property type="entry name" value="AAA"/>
    <property type="match status" value="1"/>
</dbReference>
<keyword evidence="3 5" id="KW-0067">ATP-binding</keyword>
<dbReference type="PANTHER" id="PTHR24220">
    <property type="entry name" value="IMPORT ATP-BINDING PROTEIN"/>
    <property type="match status" value="1"/>
</dbReference>
<evidence type="ECO:0000256" key="3">
    <source>
        <dbReference type="ARBA" id="ARBA00022840"/>
    </source>
</evidence>
<dbReference type="CDD" id="cd03255">
    <property type="entry name" value="ABC_MJ0796_LolCDE_FtsE"/>
    <property type="match status" value="1"/>
</dbReference>